<accession>A0A8S5VA16</accession>
<protein>
    <submittedName>
        <fullName evidence="1">Uncharacterized protein</fullName>
    </submittedName>
</protein>
<evidence type="ECO:0000313" key="1">
    <source>
        <dbReference type="EMBL" id="DAG03556.1"/>
    </source>
</evidence>
<organism evidence="1">
    <name type="scientific">Siphoviridae sp. ctVOP12</name>
    <dbReference type="NCBI Taxonomy" id="2825531"/>
    <lineage>
        <taxon>Viruses</taxon>
        <taxon>Duplodnaviria</taxon>
        <taxon>Heunggongvirae</taxon>
        <taxon>Uroviricota</taxon>
        <taxon>Caudoviricetes</taxon>
    </lineage>
</organism>
<proteinExistence type="predicted"/>
<sequence length="43" mass="4713">MEIIFPRGDAPEKVAKNSVAVGTIKREQEVKEDGREEKAGQTA</sequence>
<name>A0A8S5VA16_9CAUD</name>
<dbReference type="EMBL" id="BK016231">
    <property type="protein sequence ID" value="DAG03556.1"/>
    <property type="molecule type" value="Genomic_DNA"/>
</dbReference>
<reference evidence="1" key="1">
    <citation type="journal article" date="2021" name="Proc. Natl. Acad. Sci. U.S.A.">
        <title>A Catalog of Tens of Thousands of Viruses from Human Metagenomes Reveals Hidden Associations with Chronic Diseases.</title>
        <authorList>
            <person name="Tisza M.J."/>
            <person name="Buck C.B."/>
        </authorList>
    </citation>
    <scope>NUCLEOTIDE SEQUENCE</scope>
    <source>
        <strain evidence="1">CtVOP12</strain>
    </source>
</reference>